<feature type="domain" description="Glutamine amidotransferase type-2" evidence="3">
    <location>
        <begin position="53"/>
        <end position="100"/>
    </location>
</feature>
<dbReference type="Pfam" id="PF01535">
    <property type="entry name" value="PPR"/>
    <property type="match status" value="3"/>
</dbReference>
<comment type="caution">
    <text evidence="4">The sequence shown here is derived from an EMBL/GenBank/DDBJ whole genome shotgun (WGS) entry which is preliminary data.</text>
</comment>
<evidence type="ECO:0000256" key="2">
    <source>
        <dbReference type="PROSITE-ProRule" id="PRU00708"/>
    </source>
</evidence>
<proteinExistence type="predicted"/>
<feature type="repeat" description="PPR" evidence="2">
    <location>
        <begin position="122"/>
        <end position="156"/>
    </location>
</feature>
<keyword evidence="5" id="KW-1185">Reference proteome</keyword>
<name>A0A7J7LBM6_9MAGN</name>
<dbReference type="PROSITE" id="PS51375">
    <property type="entry name" value="PPR"/>
    <property type="match status" value="1"/>
</dbReference>
<evidence type="ECO:0000313" key="4">
    <source>
        <dbReference type="EMBL" id="KAF6140057.1"/>
    </source>
</evidence>
<dbReference type="AlphaFoldDB" id="A0A7J7LBM6"/>
<dbReference type="GO" id="GO:0009451">
    <property type="term" value="P:RNA modification"/>
    <property type="evidence" value="ECO:0007669"/>
    <property type="project" value="InterPro"/>
</dbReference>
<protein>
    <recommendedName>
        <fullName evidence="3">Glutamine amidotransferase type-2 domain-containing protein</fullName>
    </recommendedName>
</protein>
<dbReference type="InterPro" id="IPR029055">
    <property type="entry name" value="Ntn_hydrolases_N"/>
</dbReference>
<sequence>MRKEFKASLKANHYEGSAAVIYITSYGRVIELEDSRVFASVESGNILLMLGSFRKVHSRFSTNFFPSWDHSQPMRVLGHNGEINILRGNVNRMRNSLIDFYTACCETDKSRRVFDESPQCRDVVTWNVILASYAKDERIDVMEYLFEEMPERDVIWWSTMIETCLKCFREMREKGLKFNEAILVTALSACAQLGLLKQGQFVHSSMNSVKFPMSVSIGAGLIDMYAKCGCIEMSKKVFSEMPRRDVWAWNAMISGLAMHNFGKEAVSLFKVWATLLAACKIHGLVELGETIGEKLIQLDPTHDGNYVLLANIYAKSNKWGDVLRVRKLMVDRAATKVAAWSLIEATSRRTPFVPTNAVTHDSS</sequence>
<dbReference type="InterPro" id="IPR017932">
    <property type="entry name" value="GATase_2_dom"/>
</dbReference>
<accession>A0A7J7LBM6</accession>
<evidence type="ECO:0000259" key="3">
    <source>
        <dbReference type="Pfam" id="PF00310"/>
    </source>
</evidence>
<dbReference type="GO" id="GO:0003723">
    <property type="term" value="F:RNA binding"/>
    <property type="evidence" value="ECO:0007669"/>
    <property type="project" value="InterPro"/>
</dbReference>
<dbReference type="Gene3D" id="3.60.20.10">
    <property type="entry name" value="Glutamine Phosphoribosylpyrophosphate, subunit 1, domain 1"/>
    <property type="match status" value="1"/>
</dbReference>
<dbReference type="PANTHER" id="PTHR47926">
    <property type="entry name" value="PENTATRICOPEPTIDE REPEAT-CONTAINING PROTEIN"/>
    <property type="match status" value="1"/>
</dbReference>
<gene>
    <name evidence="4" type="ORF">GIB67_001798</name>
</gene>
<dbReference type="Pfam" id="PF00310">
    <property type="entry name" value="GATase_2"/>
    <property type="match status" value="1"/>
</dbReference>
<dbReference type="NCBIfam" id="TIGR00756">
    <property type="entry name" value="PPR"/>
    <property type="match status" value="1"/>
</dbReference>
<keyword evidence="1" id="KW-0677">Repeat</keyword>
<dbReference type="PANTHER" id="PTHR47926:SF367">
    <property type="entry name" value="DYW DOMAIN-CONTAINING PROTEIN"/>
    <property type="match status" value="1"/>
</dbReference>
<evidence type="ECO:0000256" key="1">
    <source>
        <dbReference type="ARBA" id="ARBA00022737"/>
    </source>
</evidence>
<dbReference type="Pfam" id="PF20431">
    <property type="entry name" value="E_motif"/>
    <property type="match status" value="1"/>
</dbReference>
<dbReference type="InterPro" id="IPR046848">
    <property type="entry name" value="E_motif"/>
</dbReference>
<dbReference type="InterPro" id="IPR011990">
    <property type="entry name" value="TPR-like_helical_dom_sf"/>
</dbReference>
<dbReference type="SUPFAM" id="SSF56235">
    <property type="entry name" value="N-terminal nucleophile aminohydrolases (Ntn hydrolases)"/>
    <property type="match status" value="1"/>
</dbReference>
<dbReference type="InterPro" id="IPR046960">
    <property type="entry name" value="PPR_At4g14850-like_plant"/>
</dbReference>
<organism evidence="4 5">
    <name type="scientific">Kingdonia uniflora</name>
    <dbReference type="NCBI Taxonomy" id="39325"/>
    <lineage>
        <taxon>Eukaryota</taxon>
        <taxon>Viridiplantae</taxon>
        <taxon>Streptophyta</taxon>
        <taxon>Embryophyta</taxon>
        <taxon>Tracheophyta</taxon>
        <taxon>Spermatophyta</taxon>
        <taxon>Magnoliopsida</taxon>
        <taxon>Ranunculales</taxon>
        <taxon>Circaeasteraceae</taxon>
        <taxon>Kingdonia</taxon>
    </lineage>
</organism>
<dbReference type="Gene3D" id="1.25.40.10">
    <property type="entry name" value="Tetratricopeptide repeat domain"/>
    <property type="match status" value="1"/>
</dbReference>
<evidence type="ECO:0000313" key="5">
    <source>
        <dbReference type="Proteomes" id="UP000541444"/>
    </source>
</evidence>
<dbReference type="Proteomes" id="UP000541444">
    <property type="component" value="Unassembled WGS sequence"/>
</dbReference>
<dbReference type="InterPro" id="IPR002885">
    <property type="entry name" value="PPR_rpt"/>
</dbReference>
<reference evidence="4 5" key="1">
    <citation type="journal article" date="2020" name="IScience">
        <title>Genome Sequencing of the Endangered Kingdonia uniflora (Circaeasteraceae, Ranunculales) Reveals Potential Mechanisms of Evolutionary Specialization.</title>
        <authorList>
            <person name="Sun Y."/>
            <person name="Deng T."/>
            <person name="Zhang A."/>
            <person name="Moore M.J."/>
            <person name="Landis J.B."/>
            <person name="Lin N."/>
            <person name="Zhang H."/>
            <person name="Zhang X."/>
            <person name="Huang J."/>
            <person name="Zhang X."/>
            <person name="Sun H."/>
            <person name="Wang H."/>
        </authorList>
    </citation>
    <scope>NUCLEOTIDE SEQUENCE [LARGE SCALE GENOMIC DNA]</scope>
    <source>
        <strain evidence="4">TB1705</strain>
        <tissue evidence="4">Leaf</tissue>
    </source>
</reference>
<dbReference type="EMBL" id="JACGCM010002404">
    <property type="protein sequence ID" value="KAF6140057.1"/>
    <property type="molecule type" value="Genomic_DNA"/>
</dbReference>